<evidence type="ECO:0000256" key="1">
    <source>
        <dbReference type="SAM" id="MobiDB-lite"/>
    </source>
</evidence>
<name>A0A417ZA20_9MICO</name>
<sequence length="242" mass="25621">MATLILLRHGRTTANASGVLAGWTPETHLDDTGRTQASAIAESISAATTPVRLVTSPLVRCRETAAPLAERTGLVPEEHDGIGECRYGAWTGRPLVELAKEPLWKDVQEAPSGVTFPPSDAFEHESMRDMQRRAVETVRGIDAGVEQAHGASATWVAVSHGDVIKAVLADALGTPLDDFQRIVASPASVSIVRYTSSRPFVLLMNHTHGGLRDVLTHQATSGSDATVGGSRGVTDTASGQRN</sequence>
<proteinExistence type="predicted"/>
<dbReference type="CDD" id="cd07067">
    <property type="entry name" value="HP_PGM_like"/>
    <property type="match status" value="1"/>
</dbReference>
<dbReference type="AlphaFoldDB" id="A0A417ZA20"/>
<dbReference type="InterPro" id="IPR022492">
    <property type="entry name" value="Phosphomutase_MSMEG4193_put"/>
</dbReference>
<feature type="compositionally biased region" description="Polar residues" evidence="1">
    <location>
        <begin position="233"/>
        <end position="242"/>
    </location>
</feature>
<evidence type="ECO:0000313" key="2">
    <source>
        <dbReference type="EMBL" id="RHW47485.1"/>
    </source>
</evidence>
<accession>A0A417ZA20</accession>
<feature type="region of interest" description="Disordered" evidence="1">
    <location>
        <begin position="221"/>
        <end position="242"/>
    </location>
</feature>
<dbReference type="GO" id="GO:0005737">
    <property type="term" value="C:cytoplasm"/>
    <property type="evidence" value="ECO:0007669"/>
    <property type="project" value="TreeGrafter"/>
</dbReference>
<dbReference type="PANTHER" id="PTHR48100:SF2">
    <property type="entry name" value="CONSERVED PROTEIN"/>
    <property type="match status" value="1"/>
</dbReference>
<dbReference type="Pfam" id="PF00300">
    <property type="entry name" value="His_Phos_1"/>
    <property type="match status" value="1"/>
</dbReference>
<evidence type="ECO:0000313" key="3">
    <source>
        <dbReference type="Proteomes" id="UP000285376"/>
    </source>
</evidence>
<dbReference type="InterPro" id="IPR050275">
    <property type="entry name" value="PGM_Phosphatase"/>
</dbReference>
<gene>
    <name evidence="2" type="ORF">D1832_01910</name>
</gene>
<dbReference type="RefSeq" id="WP_118912378.1">
    <property type="nucleotide sequence ID" value="NZ_CBCRVH010000002.1"/>
</dbReference>
<dbReference type="NCBIfam" id="TIGR03848">
    <property type="entry name" value="MSMEG_4193"/>
    <property type="match status" value="1"/>
</dbReference>
<comment type="caution">
    <text evidence="2">The sequence shown here is derived from an EMBL/GenBank/DDBJ whole genome shotgun (WGS) entry which is preliminary data.</text>
</comment>
<dbReference type="Gene3D" id="3.40.50.1240">
    <property type="entry name" value="Phosphoglycerate mutase-like"/>
    <property type="match status" value="1"/>
</dbReference>
<dbReference type="SMART" id="SM00855">
    <property type="entry name" value="PGAM"/>
    <property type="match status" value="1"/>
</dbReference>
<dbReference type="InterPro" id="IPR013078">
    <property type="entry name" value="His_Pase_superF_clade-1"/>
</dbReference>
<dbReference type="GO" id="GO:0016791">
    <property type="term" value="F:phosphatase activity"/>
    <property type="evidence" value="ECO:0007669"/>
    <property type="project" value="TreeGrafter"/>
</dbReference>
<dbReference type="SUPFAM" id="SSF53254">
    <property type="entry name" value="Phosphoglycerate mutase-like"/>
    <property type="match status" value="1"/>
</dbReference>
<dbReference type="EMBL" id="QWLM01000002">
    <property type="protein sequence ID" value="RHW47485.1"/>
    <property type="molecule type" value="Genomic_DNA"/>
</dbReference>
<organism evidence="2 3">
    <name type="scientific">Dermacoccus abyssi</name>
    <dbReference type="NCBI Taxonomy" id="322596"/>
    <lineage>
        <taxon>Bacteria</taxon>
        <taxon>Bacillati</taxon>
        <taxon>Actinomycetota</taxon>
        <taxon>Actinomycetes</taxon>
        <taxon>Micrococcales</taxon>
        <taxon>Dermacoccaceae</taxon>
        <taxon>Dermacoccus</taxon>
    </lineage>
</organism>
<dbReference type="Proteomes" id="UP000285376">
    <property type="component" value="Unassembled WGS sequence"/>
</dbReference>
<reference evidence="2 3" key="1">
    <citation type="submission" date="2018-08" db="EMBL/GenBank/DDBJ databases">
        <title>Whole genome sequence analysis of Dermacoccus abyssi bacteria isolated from Deep Mariana trench Micromonospora spp reveals genes involved in the environmental adaptation and production of secondary metabolites.</title>
        <authorList>
            <person name="Abdel-Mageed W.M."/>
            <person name="Lehri B."/>
            <person name="Nouioui I."/>
            <person name="Goodfellow I."/>
            <person name="Jaspars M."/>
            <person name="Karlyshev A."/>
        </authorList>
    </citation>
    <scope>NUCLEOTIDE SEQUENCE [LARGE SCALE GENOMIC DNA]</scope>
    <source>
        <strain evidence="2 3">MT1.1</strain>
    </source>
</reference>
<dbReference type="PANTHER" id="PTHR48100">
    <property type="entry name" value="BROAD-SPECIFICITY PHOSPHATASE YOR283W-RELATED"/>
    <property type="match status" value="1"/>
</dbReference>
<dbReference type="InterPro" id="IPR029033">
    <property type="entry name" value="His_PPase_superfam"/>
</dbReference>
<protein>
    <submittedName>
        <fullName evidence="2">MSMEG_4193 family putative phosphomutase</fullName>
    </submittedName>
</protein>